<keyword evidence="8" id="KW-0282">Flagellum</keyword>
<dbReference type="InterPro" id="IPR003481">
    <property type="entry name" value="FliD_N"/>
</dbReference>
<accession>A0ABX2MZU8</accession>
<dbReference type="InterPro" id="IPR010809">
    <property type="entry name" value="FliD_C"/>
</dbReference>
<evidence type="ECO:0000256" key="4">
    <source>
        <dbReference type="ARBA" id="ARBA00023143"/>
    </source>
</evidence>
<dbReference type="Pfam" id="PF07196">
    <property type="entry name" value="Flagellin_IN"/>
    <property type="match status" value="1"/>
</dbReference>
<evidence type="ECO:0000259" key="7">
    <source>
        <dbReference type="Pfam" id="PF07195"/>
    </source>
</evidence>
<keyword evidence="8" id="KW-0969">Cilium</keyword>
<feature type="domain" description="Flagellar hook-associated protein 2 C-terminal" evidence="7">
    <location>
        <begin position="208"/>
        <end position="431"/>
    </location>
</feature>
<dbReference type="InterPro" id="IPR040026">
    <property type="entry name" value="FliD"/>
</dbReference>
<evidence type="ECO:0000313" key="8">
    <source>
        <dbReference type="EMBL" id="NVD26886.1"/>
    </source>
</evidence>
<comment type="similarity">
    <text evidence="1 5">Belongs to the FliD family.</text>
</comment>
<feature type="domain" description="Flagellar hook-associated protein 2 N-terminal" evidence="6">
    <location>
        <begin position="13"/>
        <end position="111"/>
    </location>
</feature>
<dbReference type="EMBL" id="JABWMH010000001">
    <property type="protein sequence ID" value="NVD26886.1"/>
    <property type="molecule type" value="Genomic_DNA"/>
</dbReference>
<dbReference type="Pfam" id="PF07195">
    <property type="entry name" value="FliD_C"/>
    <property type="match status" value="1"/>
</dbReference>
<protein>
    <recommendedName>
        <fullName evidence="5">Flagellar hook-associated protein 2</fullName>
        <shortName evidence="5">HAP2</shortName>
    </recommendedName>
    <alternativeName>
        <fullName evidence="5">Flagellar cap protein</fullName>
    </alternativeName>
</protein>
<evidence type="ECO:0000256" key="5">
    <source>
        <dbReference type="RuleBase" id="RU362066"/>
    </source>
</evidence>
<feature type="coiled-coil region" evidence="5">
    <location>
        <begin position="387"/>
        <end position="436"/>
    </location>
</feature>
<keyword evidence="5" id="KW-0964">Secreted</keyword>
<gene>
    <name evidence="8" type="primary">fliD</name>
    <name evidence="8" type="ORF">HUO14_03065</name>
</gene>
<comment type="subunit">
    <text evidence="2 5">Homopentamer.</text>
</comment>
<evidence type="ECO:0000256" key="1">
    <source>
        <dbReference type="ARBA" id="ARBA00009764"/>
    </source>
</evidence>
<comment type="caution">
    <text evidence="8">The sequence shown here is derived from an EMBL/GenBank/DDBJ whole genome shotgun (WGS) entry which is preliminary data.</text>
</comment>
<keyword evidence="3 5" id="KW-0175">Coiled coil</keyword>
<dbReference type="InterPro" id="IPR010810">
    <property type="entry name" value="Flagellin_hook_IN_motif"/>
</dbReference>
<evidence type="ECO:0000256" key="3">
    <source>
        <dbReference type="ARBA" id="ARBA00023054"/>
    </source>
</evidence>
<evidence type="ECO:0000259" key="6">
    <source>
        <dbReference type="Pfam" id="PF02465"/>
    </source>
</evidence>
<dbReference type="PANTHER" id="PTHR30288:SF0">
    <property type="entry name" value="FLAGELLAR HOOK-ASSOCIATED PROTEIN 2"/>
    <property type="match status" value="1"/>
</dbReference>
<name>A0ABX2MZU8_9SPHN</name>
<evidence type="ECO:0000256" key="2">
    <source>
        <dbReference type="ARBA" id="ARBA00011255"/>
    </source>
</evidence>
<dbReference type="RefSeq" id="WP_176278397.1">
    <property type="nucleotide sequence ID" value="NZ_JABWMH010000001.1"/>
</dbReference>
<keyword evidence="4 5" id="KW-0975">Bacterial flagellum</keyword>
<dbReference type="Pfam" id="PF02465">
    <property type="entry name" value="FliD_N"/>
    <property type="match status" value="1"/>
</dbReference>
<comment type="subcellular location">
    <subcellularLocation>
        <location evidence="5">Secreted</location>
    </subcellularLocation>
    <subcellularLocation>
        <location evidence="5">Bacterial flagellum</location>
    </subcellularLocation>
</comment>
<keyword evidence="9" id="KW-1185">Reference proteome</keyword>
<organism evidence="8 9">
    <name type="scientific">Parasphingorhabdus flavimaris</name>
    <dbReference type="NCBI Taxonomy" id="266812"/>
    <lineage>
        <taxon>Bacteria</taxon>
        <taxon>Pseudomonadati</taxon>
        <taxon>Pseudomonadota</taxon>
        <taxon>Alphaproteobacteria</taxon>
        <taxon>Sphingomonadales</taxon>
        <taxon>Sphingomonadaceae</taxon>
        <taxon>Parasphingorhabdus</taxon>
    </lineage>
</organism>
<dbReference type="PANTHER" id="PTHR30288">
    <property type="entry name" value="FLAGELLAR CAP/ASSEMBLY PROTEIN FLID"/>
    <property type="match status" value="1"/>
</dbReference>
<evidence type="ECO:0000313" key="9">
    <source>
        <dbReference type="Proteomes" id="UP000652427"/>
    </source>
</evidence>
<dbReference type="Proteomes" id="UP000652427">
    <property type="component" value="Unassembled WGS sequence"/>
</dbReference>
<proteinExistence type="inferred from homology"/>
<comment type="function">
    <text evidence="5">Required for morphogenesis and for the elongation of the flagellar filament by facilitating polymerization of the flagellin monomers at the tip of growing filament. Forms a capping structure, which prevents flagellin subunits (transported through the central channel of the flagellum) from leaking out without polymerization at the distal end.</text>
</comment>
<reference evidence="8 9" key="1">
    <citation type="submission" date="2020-06" db="EMBL/GenBank/DDBJ databases">
        <authorList>
            <person name="Kim S.-J."/>
            <person name="Park S.-J."/>
        </authorList>
    </citation>
    <scope>NUCLEOTIDE SEQUENCE [LARGE SCALE GENOMIC DNA]</scope>
    <source>
        <strain evidence="8 9">SW-151</strain>
    </source>
</reference>
<keyword evidence="8" id="KW-0966">Cell projection</keyword>
<sequence length="451" mass="46835">MFSNVANSLGVGSGLNTAQLVTDLLAASQGAKLSQLNQRSQLNSSRISAMAATQSAITTFSAAVKETLNGQGFVGDLVSGRQDLAIASVLEGSRPEGLPASVEVVQVAVAQREISDVFATASTAVGERTLTINNSGGSFDIVIDSSNNSLAGMRDAINASNSGVTAMILTDKAGSRLVMEAQEGVDSAFTVTQSGASPAMNLTNIATALDSIVKIDGIELNNSSNTVTGAIPGVQISLLAAQAGTTFTINGASEPLDVRGLVTEFVTAYNELRKSLNEATKPGLEGGSGGPLAGDRGAREVIRKLSQMTSTQLTDVGDFKTLADIGVRTENDGTLSIDNTRLDAALALDSGAIKLMLEPAVTTETQIGLSGALDAIATALKSDSGALTVAQQRLETIRESIAEAREKINEDGEKLREQLQTTFAGLERQLSILRSTQSYVEQQFASFNDNN</sequence>